<gene>
    <name evidence="1" type="ORF">BIN_B_04197</name>
</gene>
<protein>
    <recommendedName>
        <fullName evidence="2">D12 class N6 adenine-specific DNA methyltransferase</fullName>
    </recommendedName>
</protein>
<dbReference type="InterPro" id="IPR029063">
    <property type="entry name" value="SAM-dependent_MTases_sf"/>
</dbReference>
<reference evidence="1" key="1">
    <citation type="submission" date="2019-05" db="EMBL/GenBank/DDBJ databases">
        <authorList>
            <person name="Naeem R."/>
            <person name="Antony C."/>
            <person name="Guan Q."/>
        </authorList>
    </citation>
    <scope>NUCLEOTIDE SEQUENCE</scope>
    <source>
        <strain evidence="1">2</strain>
    </source>
</reference>
<sequence>MPAERWVRLSQGRSATLRKTGWRHHIDPAGSSLSVPGYLAAYIDRMGAAAQRLHRVSLECRPAIEVIASYGGFPAVCLYVDPPYLGSTRSRNYRTEMAAEDEHAQLLDSLLAAQASVVISGYPNALYDDALSNWDRVEIPSGTSQGGAHAPRTEVLWSNRPISNPTLFDPGSAI</sequence>
<dbReference type="SUPFAM" id="SSF53335">
    <property type="entry name" value="S-adenosyl-L-methionine-dependent methyltransferases"/>
    <property type="match status" value="1"/>
</dbReference>
<accession>A0A653EWF4</accession>
<dbReference type="EMBL" id="LR589121">
    <property type="protein sequence ID" value="VTP01797.1"/>
    <property type="molecule type" value="Genomic_DNA"/>
</dbReference>
<proteinExistence type="predicted"/>
<dbReference type="AlphaFoldDB" id="A0A653EWF4"/>
<evidence type="ECO:0008006" key="2">
    <source>
        <dbReference type="Google" id="ProtNLM"/>
    </source>
</evidence>
<dbReference type="REBASE" id="370992">
    <property type="entry name" value="M.Mri2ORF4195P"/>
</dbReference>
<evidence type="ECO:0000313" key="1">
    <source>
        <dbReference type="EMBL" id="VTP01797.1"/>
    </source>
</evidence>
<organism evidence="1">
    <name type="scientific">Mycobacterium riyadhense</name>
    <dbReference type="NCBI Taxonomy" id="486698"/>
    <lineage>
        <taxon>Bacteria</taxon>
        <taxon>Bacillati</taxon>
        <taxon>Actinomycetota</taxon>
        <taxon>Actinomycetes</taxon>
        <taxon>Mycobacteriales</taxon>
        <taxon>Mycobacteriaceae</taxon>
        <taxon>Mycobacterium</taxon>
    </lineage>
</organism>
<dbReference type="Gene3D" id="3.40.50.150">
    <property type="entry name" value="Vaccinia Virus protein VP39"/>
    <property type="match status" value="1"/>
</dbReference>
<name>A0A653EWF4_9MYCO</name>